<dbReference type="Proteomes" id="UP001152320">
    <property type="component" value="Chromosome 19"/>
</dbReference>
<gene>
    <name evidence="2" type="ORF">HOLleu_35852</name>
</gene>
<dbReference type="OrthoDB" id="10025388at2759"/>
<proteinExistence type="predicted"/>
<sequence>MGSQASLEICDIFMHKLEKSILPTDPRIIRWFRYRDDILLHFNGNISELSVLVNKMNKIHDTIKFTMEASHESVTYLDLTIFKGKNFETQGRLDTKVYTKPTETYQYLDRTSAHPLATFKGFIKGEVLRYARLSNNENDFVSKRDNFKEKLLARNYTAQELDRAIKGVSYRERSDLLLPKLREENIPLVFKTTCTPHIKTKELKEIFLRHWHLISDDPNLCQIFPKPPFLAYKRAHNLKDYLVKSRFKSNGDLETFHEVYDDKYLDTLIEAL</sequence>
<dbReference type="InterPro" id="IPR058912">
    <property type="entry name" value="HTH_animal"/>
</dbReference>
<feature type="domain" description="Helix-turn-helix" evidence="1">
    <location>
        <begin position="106"/>
        <end position="166"/>
    </location>
</feature>
<dbReference type="EMBL" id="JAIZAY010000019">
    <property type="protein sequence ID" value="KAJ8023410.1"/>
    <property type="molecule type" value="Genomic_DNA"/>
</dbReference>
<evidence type="ECO:0000313" key="2">
    <source>
        <dbReference type="EMBL" id="KAJ8023410.1"/>
    </source>
</evidence>
<accession>A0A9Q0YIZ7</accession>
<dbReference type="PANTHER" id="PTHR21301">
    <property type="entry name" value="REVERSE TRANSCRIPTASE"/>
    <property type="match status" value="1"/>
</dbReference>
<organism evidence="2 3">
    <name type="scientific">Holothuria leucospilota</name>
    <name type="common">Black long sea cucumber</name>
    <name type="synonym">Mertensiothuria leucospilota</name>
    <dbReference type="NCBI Taxonomy" id="206669"/>
    <lineage>
        <taxon>Eukaryota</taxon>
        <taxon>Metazoa</taxon>
        <taxon>Echinodermata</taxon>
        <taxon>Eleutherozoa</taxon>
        <taxon>Echinozoa</taxon>
        <taxon>Holothuroidea</taxon>
        <taxon>Aspidochirotacea</taxon>
        <taxon>Aspidochirotida</taxon>
        <taxon>Holothuriidae</taxon>
        <taxon>Holothuria</taxon>
    </lineage>
</organism>
<keyword evidence="3" id="KW-1185">Reference proteome</keyword>
<evidence type="ECO:0000259" key="1">
    <source>
        <dbReference type="Pfam" id="PF26215"/>
    </source>
</evidence>
<reference evidence="2" key="1">
    <citation type="submission" date="2021-10" db="EMBL/GenBank/DDBJ databases">
        <title>Tropical sea cucumber genome reveals ecological adaptation and Cuvierian tubules defense mechanism.</title>
        <authorList>
            <person name="Chen T."/>
        </authorList>
    </citation>
    <scope>NUCLEOTIDE SEQUENCE</scope>
    <source>
        <strain evidence="2">Nanhai2018</strain>
        <tissue evidence="2">Muscle</tissue>
    </source>
</reference>
<dbReference type="AlphaFoldDB" id="A0A9Q0YIZ7"/>
<comment type="caution">
    <text evidence="2">The sequence shown here is derived from an EMBL/GenBank/DDBJ whole genome shotgun (WGS) entry which is preliminary data.</text>
</comment>
<evidence type="ECO:0000313" key="3">
    <source>
        <dbReference type="Proteomes" id="UP001152320"/>
    </source>
</evidence>
<dbReference type="Pfam" id="PF26215">
    <property type="entry name" value="HTH_animal"/>
    <property type="match status" value="1"/>
</dbReference>
<name>A0A9Q0YIZ7_HOLLE</name>
<dbReference type="PANTHER" id="PTHR21301:SF12">
    <property type="match status" value="1"/>
</dbReference>
<protein>
    <recommendedName>
        <fullName evidence="1">Helix-turn-helix domain-containing protein</fullName>
    </recommendedName>
</protein>